<keyword evidence="2" id="KW-1133">Transmembrane helix</keyword>
<proteinExistence type="predicted"/>
<keyword evidence="2" id="KW-0812">Transmembrane</keyword>
<reference evidence="3 4" key="1">
    <citation type="submission" date="2017-01" db="EMBL/GenBank/DDBJ databases">
        <title>Draft genome sequence of Diplodia seriata F98.1, a fungal species involved in grapevine trunk diseases.</title>
        <authorList>
            <person name="Robert-Siegwald G."/>
            <person name="Vallet J."/>
            <person name="Abou-Mansour E."/>
            <person name="Xu J."/>
            <person name="Rey P."/>
            <person name="Bertsch C."/>
            <person name="Rego C."/>
            <person name="Larignon P."/>
            <person name="Fontaine F."/>
            <person name="Lebrun M.-H."/>
        </authorList>
    </citation>
    <scope>NUCLEOTIDE SEQUENCE [LARGE SCALE GENOMIC DNA]</scope>
    <source>
        <strain evidence="3 4">F98.1</strain>
    </source>
</reference>
<name>A0A1S8B3G1_9PEZI</name>
<feature type="compositionally biased region" description="Basic and acidic residues" evidence="1">
    <location>
        <begin position="61"/>
        <end position="74"/>
    </location>
</feature>
<organism evidence="3 4">
    <name type="scientific">Diplodia seriata</name>
    <dbReference type="NCBI Taxonomy" id="420778"/>
    <lineage>
        <taxon>Eukaryota</taxon>
        <taxon>Fungi</taxon>
        <taxon>Dikarya</taxon>
        <taxon>Ascomycota</taxon>
        <taxon>Pezizomycotina</taxon>
        <taxon>Dothideomycetes</taxon>
        <taxon>Dothideomycetes incertae sedis</taxon>
        <taxon>Botryosphaeriales</taxon>
        <taxon>Botryosphaeriaceae</taxon>
        <taxon>Diplodia</taxon>
    </lineage>
</organism>
<comment type="caution">
    <text evidence="3">The sequence shown here is derived from an EMBL/GenBank/DDBJ whole genome shotgun (WGS) entry which is preliminary data.</text>
</comment>
<keyword evidence="2" id="KW-0472">Membrane</keyword>
<evidence type="ECO:0000313" key="4">
    <source>
        <dbReference type="Proteomes" id="UP000190776"/>
    </source>
</evidence>
<dbReference type="EMBL" id="MSZU01000114">
    <property type="protein sequence ID" value="OMP82090.1"/>
    <property type="molecule type" value="Genomic_DNA"/>
</dbReference>
<dbReference type="Proteomes" id="UP000190776">
    <property type="component" value="Unassembled WGS sequence"/>
</dbReference>
<gene>
    <name evidence="3" type="ORF">BK809_0006400</name>
</gene>
<accession>A0A1S8B3G1</accession>
<evidence type="ECO:0000256" key="2">
    <source>
        <dbReference type="SAM" id="Phobius"/>
    </source>
</evidence>
<feature type="region of interest" description="Disordered" evidence="1">
    <location>
        <begin position="52"/>
        <end position="74"/>
    </location>
</feature>
<dbReference type="OrthoDB" id="2830640at2759"/>
<sequence length="74" mass="8309">MTAALFSTPMVESNPSSFWVYWAITIPLTALVIGIWAAWMFWSNRRNKVRDEEAADAVGSDESKQKGAKSEKND</sequence>
<protein>
    <submittedName>
        <fullName evidence="3">Uncharacterized protein</fullName>
    </submittedName>
</protein>
<evidence type="ECO:0000313" key="3">
    <source>
        <dbReference type="EMBL" id="OMP82090.1"/>
    </source>
</evidence>
<feature type="transmembrane region" description="Helical" evidence="2">
    <location>
        <begin position="20"/>
        <end position="42"/>
    </location>
</feature>
<dbReference type="AlphaFoldDB" id="A0A1S8B3G1"/>
<evidence type="ECO:0000256" key="1">
    <source>
        <dbReference type="SAM" id="MobiDB-lite"/>
    </source>
</evidence>